<dbReference type="eggNOG" id="arCOG10332">
    <property type="taxonomic scope" value="Archaea"/>
</dbReference>
<feature type="region of interest" description="Disordered" evidence="1">
    <location>
        <begin position="287"/>
        <end position="310"/>
    </location>
</feature>
<dbReference type="AlphaFoldDB" id="L9WNP5"/>
<keyword evidence="3" id="KW-1185">Reference proteome</keyword>
<sequence length="310" mass="35855">MGREHTPRELLGRAVATVRTEGVLELVHRSVPYLRRRRNRLWKQLLARMGGVPAARAYLRARRWVRPASITDTDPFARLWIDPARIDAQVRTTSKRWGRVVDGGWDRAVFPFDETSAYRSVVAHFQQGTPWSETAEFEQYRDRLEAGEQPKGCTTEDELEARFEELDAICDRIATDGYRSQPELWSDRPEYQRTVFYKWDRTIDPRLDEVTVSIGRDGRLLHSDRGDHRLAIAKLLECRTVPVLVRRRHIHWQSIRAEIAAATRPSDLTAQARRHLEHPDVRDLHEFELSATETETAATSGDRSPATVDE</sequence>
<name>L9WNP5_9EURY</name>
<dbReference type="GeneID" id="39851281"/>
<protein>
    <recommendedName>
        <fullName evidence="4">ParB-like nuclease</fullName>
    </recommendedName>
</protein>
<dbReference type="PATRIC" id="fig|1227500.6.peg.888"/>
<proteinExistence type="predicted"/>
<dbReference type="STRING" id="1227500.C494_04371"/>
<reference evidence="2 3" key="1">
    <citation type="journal article" date="2014" name="PLoS Genet.">
        <title>Phylogenetically driven sequencing of extremely halophilic archaea reveals strategies for static and dynamic osmo-response.</title>
        <authorList>
            <person name="Becker E.A."/>
            <person name="Seitzer P.M."/>
            <person name="Tritt A."/>
            <person name="Larsen D."/>
            <person name="Krusor M."/>
            <person name="Yao A.I."/>
            <person name="Wu D."/>
            <person name="Madern D."/>
            <person name="Eisen J.A."/>
            <person name="Darling A.E."/>
            <person name="Facciotti M.T."/>
        </authorList>
    </citation>
    <scope>NUCLEOTIDE SEQUENCE [LARGE SCALE GENOMIC DNA]</scope>
    <source>
        <strain evidence="2 3">JCM 10635</strain>
    </source>
</reference>
<organism evidence="2 3">
    <name type="scientific">Natronorubrum bangense JCM 10635</name>
    <dbReference type="NCBI Taxonomy" id="1227500"/>
    <lineage>
        <taxon>Archaea</taxon>
        <taxon>Methanobacteriati</taxon>
        <taxon>Methanobacteriota</taxon>
        <taxon>Stenosarchaea group</taxon>
        <taxon>Halobacteria</taxon>
        <taxon>Halobacteriales</taxon>
        <taxon>Natrialbaceae</taxon>
        <taxon>Natronorubrum</taxon>
    </lineage>
</organism>
<evidence type="ECO:0000313" key="2">
    <source>
        <dbReference type="EMBL" id="ELY51079.1"/>
    </source>
</evidence>
<gene>
    <name evidence="2" type="ORF">C494_04371</name>
</gene>
<comment type="caution">
    <text evidence="2">The sequence shown here is derived from an EMBL/GenBank/DDBJ whole genome shotgun (WGS) entry which is preliminary data.</text>
</comment>
<dbReference type="Proteomes" id="UP000011690">
    <property type="component" value="Unassembled WGS sequence"/>
</dbReference>
<evidence type="ECO:0000256" key="1">
    <source>
        <dbReference type="SAM" id="MobiDB-lite"/>
    </source>
</evidence>
<evidence type="ECO:0008006" key="4">
    <source>
        <dbReference type="Google" id="ProtNLM"/>
    </source>
</evidence>
<dbReference type="RefSeq" id="WP_006065068.1">
    <property type="nucleotide sequence ID" value="NZ_AOHY01000009.1"/>
</dbReference>
<accession>L9WNP5</accession>
<dbReference type="EMBL" id="AOHY01000009">
    <property type="protein sequence ID" value="ELY51079.1"/>
    <property type="molecule type" value="Genomic_DNA"/>
</dbReference>
<evidence type="ECO:0000313" key="3">
    <source>
        <dbReference type="Proteomes" id="UP000011690"/>
    </source>
</evidence>